<dbReference type="PROSITE" id="PS51257">
    <property type="entry name" value="PROKAR_LIPOPROTEIN"/>
    <property type="match status" value="1"/>
</dbReference>
<evidence type="ECO:0000313" key="3">
    <source>
        <dbReference type="Proteomes" id="UP000555103"/>
    </source>
</evidence>
<dbReference type="RefSeq" id="WP_183307024.1">
    <property type="nucleotide sequence ID" value="NZ_JACIEP010000006.1"/>
</dbReference>
<dbReference type="EMBL" id="JACIEP010000006">
    <property type="protein sequence ID" value="MBB4036112.1"/>
    <property type="molecule type" value="Genomic_DNA"/>
</dbReference>
<name>A0A840CUE5_9BACT</name>
<dbReference type="Proteomes" id="UP000555103">
    <property type="component" value="Unassembled WGS sequence"/>
</dbReference>
<accession>A0A840CUE5</accession>
<comment type="caution">
    <text evidence="2">The sequence shown here is derived from an EMBL/GenBank/DDBJ whole genome shotgun (WGS) entry which is preliminary data.</text>
</comment>
<dbReference type="AlphaFoldDB" id="A0A840CUE5"/>
<reference evidence="2 3" key="1">
    <citation type="submission" date="2020-08" db="EMBL/GenBank/DDBJ databases">
        <title>Genomic Encyclopedia of Type Strains, Phase IV (KMG-IV): sequencing the most valuable type-strain genomes for metagenomic binning, comparative biology and taxonomic classification.</title>
        <authorList>
            <person name="Goeker M."/>
        </authorList>
    </citation>
    <scope>NUCLEOTIDE SEQUENCE [LARGE SCALE GENOMIC DNA]</scope>
    <source>
        <strain evidence="2 3">DSM 104969</strain>
    </source>
</reference>
<keyword evidence="3" id="KW-1185">Reference proteome</keyword>
<proteinExistence type="predicted"/>
<feature type="compositionally biased region" description="Low complexity" evidence="1">
    <location>
        <begin position="193"/>
        <end position="213"/>
    </location>
</feature>
<feature type="region of interest" description="Disordered" evidence="1">
    <location>
        <begin position="100"/>
        <end position="220"/>
    </location>
</feature>
<gene>
    <name evidence="2" type="ORF">GGR21_002013</name>
</gene>
<feature type="compositionally biased region" description="Polar residues" evidence="1">
    <location>
        <begin position="169"/>
        <end position="187"/>
    </location>
</feature>
<sequence length="220" mass="24238">MKRVVFFIIFSIIILFTGCVTTRVSDVYNLSVGMTPNEVGRIMGQPVRILSTSYTQDGMFEVFEYQTYRNESYAVEFLNGRMTGYDFMYENVSGGNYPYYPNNPNYIPQPNRPVQPGRPSQPNRPSQPSRPSEPSRPGNNSGSSERPSNSGSTSRPSTGSPNTRPTNSGSSTRPAENNSNSPSTTRPTVRPENSSGTTNSSSASTRSSSRTNTDQNKDKK</sequence>
<evidence type="ECO:0000313" key="2">
    <source>
        <dbReference type="EMBL" id="MBB4036112.1"/>
    </source>
</evidence>
<feature type="compositionally biased region" description="Low complexity" evidence="1">
    <location>
        <begin position="100"/>
        <end position="168"/>
    </location>
</feature>
<protein>
    <submittedName>
        <fullName evidence="2">Uncharacterized protein</fullName>
    </submittedName>
</protein>
<evidence type="ECO:0000256" key="1">
    <source>
        <dbReference type="SAM" id="MobiDB-lite"/>
    </source>
</evidence>
<organism evidence="2 3">
    <name type="scientific">Dysgonomonas hofstadii</name>
    <dbReference type="NCBI Taxonomy" id="637886"/>
    <lineage>
        <taxon>Bacteria</taxon>
        <taxon>Pseudomonadati</taxon>
        <taxon>Bacteroidota</taxon>
        <taxon>Bacteroidia</taxon>
        <taxon>Bacteroidales</taxon>
        <taxon>Dysgonomonadaceae</taxon>
        <taxon>Dysgonomonas</taxon>
    </lineage>
</organism>